<keyword evidence="4" id="KW-0418">Kinase</keyword>
<feature type="compositionally biased region" description="Polar residues" evidence="6">
    <location>
        <begin position="397"/>
        <end position="407"/>
    </location>
</feature>
<dbReference type="InterPro" id="IPR008271">
    <property type="entry name" value="Ser/Thr_kinase_AS"/>
</dbReference>
<reference evidence="8" key="2">
    <citation type="journal article" date="2022" name="Res Sq">
        <title>Comparative Genomics Reveals Insights into the Divergent Evolution of Astigmatic Mites and Household Pest Adaptations.</title>
        <authorList>
            <person name="Xiong Q."/>
            <person name="Wan A.T.-Y."/>
            <person name="Liu X.-Y."/>
            <person name="Fung C.S.-H."/>
            <person name="Xiao X."/>
            <person name="Malainual N."/>
            <person name="Hou J."/>
            <person name="Wang L."/>
            <person name="Wang M."/>
            <person name="Yang K."/>
            <person name="Cui Y."/>
            <person name="Leung E."/>
            <person name="Nong W."/>
            <person name="Shin S.-K."/>
            <person name="Au S."/>
            <person name="Jeong K.Y."/>
            <person name="Chew F.T."/>
            <person name="Hui J."/>
            <person name="Leung T.F."/>
            <person name="Tungtrongchitr A."/>
            <person name="Zhong N."/>
            <person name="Liu Z."/>
            <person name="Tsui S."/>
        </authorList>
    </citation>
    <scope>NUCLEOTIDE SEQUENCE</scope>
    <source>
        <strain evidence="8">Derf</strain>
        <tissue evidence="8">Whole organism</tissue>
    </source>
</reference>
<dbReference type="PANTHER" id="PTHR24342:SF12">
    <property type="entry name" value="DEATH-ASSOCIATED PROTEIN KINASE RELATED"/>
    <property type="match status" value="1"/>
</dbReference>
<evidence type="ECO:0000256" key="5">
    <source>
        <dbReference type="ARBA" id="ARBA00022840"/>
    </source>
</evidence>
<reference evidence="8" key="1">
    <citation type="submission" date="2013-05" db="EMBL/GenBank/DDBJ databases">
        <authorList>
            <person name="Yim A.K.Y."/>
            <person name="Chan T.F."/>
            <person name="Ji K.M."/>
            <person name="Liu X.Y."/>
            <person name="Zhou J.W."/>
            <person name="Li R.Q."/>
            <person name="Yang K.Y."/>
            <person name="Li J."/>
            <person name="Li M."/>
            <person name="Law P.T.W."/>
            <person name="Wu Y.L."/>
            <person name="Cai Z.L."/>
            <person name="Qin H."/>
            <person name="Bao Y."/>
            <person name="Leung R.K.K."/>
            <person name="Ng P.K.S."/>
            <person name="Zou J."/>
            <person name="Zhong X.J."/>
            <person name="Ran P.X."/>
            <person name="Zhong N.S."/>
            <person name="Liu Z.G."/>
            <person name="Tsui S.K.W."/>
        </authorList>
    </citation>
    <scope>NUCLEOTIDE SEQUENCE</scope>
    <source>
        <strain evidence="8">Derf</strain>
        <tissue evidence="8">Whole organism</tissue>
    </source>
</reference>
<gene>
    <name evidence="8" type="primary">STK17B</name>
    <name evidence="8" type="ORF">DERF_015987</name>
</gene>
<feature type="region of interest" description="Disordered" evidence="6">
    <location>
        <begin position="280"/>
        <end position="336"/>
    </location>
</feature>
<dbReference type="FunFam" id="1.10.510.10:FF:000571">
    <property type="entry name" value="Maternal embryonic leucine zipper kinase"/>
    <property type="match status" value="1"/>
</dbReference>
<keyword evidence="2" id="KW-0808">Transferase</keyword>
<keyword evidence="3" id="KW-0547">Nucleotide-binding</keyword>
<keyword evidence="9" id="KW-1185">Reference proteome</keyword>
<dbReference type="GO" id="GO:0035556">
    <property type="term" value="P:intracellular signal transduction"/>
    <property type="evidence" value="ECO:0007669"/>
    <property type="project" value="TreeGrafter"/>
</dbReference>
<dbReference type="GO" id="GO:0004674">
    <property type="term" value="F:protein serine/threonine kinase activity"/>
    <property type="evidence" value="ECO:0007669"/>
    <property type="project" value="UniProtKB-KW"/>
</dbReference>
<evidence type="ECO:0000259" key="7">
    <source>
        <dbReference type="PROSITE" id="PS50011"/>
    </source>
</evidence>
<dbReference type="GO" id="GO:0043065">
    <property type="term" value="P:positive regulation of apoptotic process"/>
    <property type="evidence" value="ECO:0007669"/>
    <property type="project" value="TreeGrafter"/>
</dbReference>
<evidence type="ECO:0000256" key="2">
    <source>
        <dbReference type="ARBA" id="ARBA00022679"/>
    </source>
</evidence>
<feature type="region of interest" description="Disordered" evidence="6">
    <location>
        <begin position="397"/>
        <end position="424"/>
    </location>
</feature>
<keyword evidence="5" id="KW-0067">ATP-binding</keyword>
<dbReference type="GO" id="GO:0005634">
    <property type="term" value="C:nucleus"/>
    <property type="evidence" value="ECO:0007669"/>
    <property type="project" value="TreeGrafter"/>
</dbReference>
<dbReference type="Gene3D" id="1.10.510.10">
    <property type="entry name" value="Transferase(Phosphotransferase) domain 1"/>
    <property type="match status" value="1"/>
</dbReference>
<keyword evidence="1" id="KW-0723">Serine/threonine-protein kinase</keyword>
<dbReference type="GO" id="GO:0005524">
    <property type="term" value="F:ATP binding"/>
    <property type="evidence" value="ECO:0007669"/>
    <property type="project" value="UniProtKB-KW"/>
</dbReference>
<dbReference type="InterPro" id="IPR011009">
    <property type="entry name" value="Kinase-like_dom_sf"/>
</dbReference>
<sequence>MDYVDDDDDDLGKFACVRRVKHRQTGRQYAAKIMKRRRLRHGDVTDEILHEIRVLLSAADSDRIVRLYEVFETRLDFTLILELAEGGELQKVLDDEESIDERQCRRLIRQIIEGIRYLHQKHIAHLDIKPQNILLTDALPNGDVKLCDFGISRMIEDHCEVREIMGTVDYMPPEILQYEPISLASDLWSLGIVTYVLLSGHSPFGGDDKQQTYSNITSSDLEFPDKLFSHITDDAKNFIRKLLNRDPKKRLNCDECLQHPWLLLDNNNMCETSSINDLKHTIDSNNQTSDLDDEEEDDDKHSDDDDDDDDDEDLAMAKSRSTSDSKSSSMTLSSIKQQNVVEKDSLLPSSNCDSGLGENICDTMLTNDDITKANNNKMDSCQNVQIDNNVTNQAIESMNSGQSSNDNVVDDDKENQIPPQPEQNLLSPFIMNTKYHHKRLSSDIFPDRKSIIAIVSNSLQSTSKKSTSESSMSSSSSTTISGDRTSRTLLVNVQNQQMMMMMSSKQENSVNSIINNDHSPPSTPSKKFYLSIDDYDINDDDNNHWKRRYSNLRSLSMERLNTSPLHNDDVYDNHISTIPLATVETHSITTSATMDSLFTKKINDNNTNPSLFQHHHQQTAMMTTTKTTIIHQTSLPMIKISTNNNNDVDDDDGYSF</sequence>
<feature type="compositionally biased region" description="Acidic residues" evidence="6">
    <location>
        <begin position="290"/>
        <end position="314"/>
    </location>
</feature>
<dbReference type="PANTHER" id="PTHR24342">
    <property type="entry name" value="SERINE/THREONINE-PROTEIN KINASE 17"/>
    <property type="match status" value="1"/>
</dbReference>
<evidence type="ECO:0000256" key="1">
    <source>
        <dbReference type="ARBA" id="ARBA00022527"/>
    </source>
</evidence>
<name>A0A922HKY2_DERFA</name>
<dbReference type="SMART" id="SM00220">
    <property type="entry name" value="S_TKc"/>
    <property type="match status" value="1"/>
</dbReference>
<dbReference type="PROSITE" id="PS00108">
    <property type="entry name" value="PROTEIN_KINASE_ST"/>
    <property type="match status" value="1"/>
</dbReference>
<dbReference type="PROSITE" id="PS50011">
    <property type="entry name" value="PROTEIN_KINASE_DOM"/>
    <property type="match status" value="1"/>
</dbReference>
<evidence type="ECO:0000313" key="9">
    <source>
        <dbReference type="Proteomes" id="UP000790347"/>
    </source>
</evidence>
<evidence type="ECO:0000256" key="4">
    <source>
        <dbReference type="ARBA" id="ARBA00022777"/>
    </source>
</evidence>
<dbReference type="AlphaFoldDB" id="A0A922HKY2"/>
<dbReference type="SUPFAM" id="SSF56112">
    <property type="entry name" value="Protein kinase-like (PK-like)"/>
    <property type="match status" value="1"/>
</dbReference>
<feature type="region of interest" description="Disordered" evidence="6">
    <location>
        <begin position="459"/>
        <end position="484"/>
    </location>
</feature>
<dbReference type="Pfam" id="PF00069">
    <property type="entry name" value="Pkinase"/>
    <property type="match status" value="1"/>
</dbReference>
<dbReference type="EMBL" id="ASGP02000009">
    <property type="protein sequence ID" value="KAH9491255.1"/>
    <property type="molecule type" value="Genomic_DNA"/>
</dbReference>
<feature type="compositionally biased region" description="Low complexity" evidence="6">
    <location>
        <begin position="319"/>
        <end position="334"/>
    </location>
</feature>
<organism evidence="8 9">
    <name type="scientific">Dermatophagoides farinae</name>
    <name type="common">American house dust mite</name>
    <dbReference type="NCBI Taxonomy" id="6954"/>
    <lineage>
        <taxon>Eukaryota</taxon>
        <taxon>Metazoa</taxon>
        <taxon>Ecdysozoa</taxon>
        <taxon>Arthropoda</taxon>
        <taxon>Chelicerata</taxon>
        <taxon>Arachnida</taxon>
        <taxon>Acari</taxon>
        <taxon>Acariformes</taxon>
        <taxon>Sarcoptiformes</taxon>
        <taxon>Astigmata</taxon>
        <taxon>Psoroptidia</taxon>
        <taxon>Analgoidea</taxon>
        <taxon>Pyroglyphidae</taxon>
        <taxon>Dermatophagoidinae</taxon>
        <taxon>Dermatophagoides</taxon>
    </lineage>
</organism>
<accession>A0A922HKY2</accession>
<proteinExistence type="predicted"/>
<evidence type="ECO:0000313" key="8">
    <source>
        <dbReference type="EMBL" id="KAH9491255.1"/>
    </source>
</evidence>
<evidence type="ECO:0000256" key="3">
    <source>
        <dbReference type="ARBA" id="ARBA00022741"/>
    </source>
</evidence>
<dbReference type="Gene3D" id="3.30.200.20">
    <property type="entry name" value="Phosphorylase Kinase, domain 1"/>
    <property type="match status" value="1"/>
</dbReference>
<protein>
    <submittedName>
        <fullName evidence="8">Stk17bp</fullName>
    </submittedName>
</protein>
<dbReference type="Proteomes" id="UP000790347">
    <property type="component" value="Unassembled WGS sequence"/>
</dbReference>
<comment type="caution">
    <text evidence="8">The sequence shown here is derived from an EMBL/GenBank/DDBJ whole genome shotgun (WGS) entry which is preliminary data.</text>
</comment>
<feature type="domain" description="Protein kinase" evidence="7">
    <location>
        <begin position="3"/>
        <end position="262"/>
    </location>
</feature>
<dbReference type="InterPro" id="IPR000719">
    <property type="entry name" value="Prot_kinase_dom"/>
</dbReference>
<evidence type="ECO:0000256" key="6">
    <source>
        <dbReference type="SAM" id="MobiDB-lite"/>
    </source>
</evidence>